<proteinExistence type="predicted"/>
<dbReference type="Proteomes" id="UP000827754">
    <property type="component" value="Segment"/>
</dbReference>
<dbReference type="EMBL" id="MZ443778">
    <property type="protein sequence ID" value="UAW53142.1"/>
    <property type="molecule type" value="Genomic_DNA"/>
</dbReference>
<sequence length="144" mass="15936">MENKHKIIIRILGDVGSGKSAAYCRIAAMLKDSGATVVHADEKAWNMLQNAGEADRAQEDLYTFSPQITLEEACIRSDATLSKNQIMQYFAYAHLPQHLQRVSKPFALLAQEMDQYLPDGAEKSAGLRKLLEAKDCAVRALVAK</sequence>
<gene>
    <name evidence="1" type="ORF">pEaSNUABM30_00024</name>
</gene>
<dbReference type="InterPro" id="IPR027417">
    <property type="entry name" value="P-loop_NTPase"/>
</dbReference>
<organism evidence="1 2">
    <name type="scientific">Erwinia phage pEa_SNUABM_30</name>
    <dbReference type="NCBI Taxonomy" id="2869553"/>
    <lineage>
        <taxon>Viruses</taxon>
        <taxon>Duplodnaviria</taxon>
        <taxon>Heunggongvirae</taxon>
        <taxon>Uroviricota</taxon>
        <taxon>Caudoviricetes</taxon>
        <taxon>Alexandravirus</taxon>
        <taxon>Alexandravirus SNUABM30</taxon>
    </lineage>
</organism>
<accession>A0AAE8XLS1</accession>
<reference evidence="1 2" key="1">
    <citation type="submission" date="2021-06" db="EMBL/GenBank/DDBJ databases">
        <title>Complete genome sequence of Erwinia phage pEa_SNUABM_30.</title>
        <authorList>
            <person name="Kim S.G."/>
            <person name="Park S.C."/>
        </authorList>
    </citation>
    <scope>NUCLEOTIDE SEQUENCE [LARGE SCALE GENOMIC DNA]</scope>
</reference>
<evidence type="ECO:0000313" key="2">
    <source>
        <dbReference type="Proteomes" id="UP000827754"/>
    </source>
</evidence>
<protein>
    <submittedName>
        <fullName evidence="1">Uncharacterized protein</fullName>
    </submittedName>
</protein>
<dbReference type="Gene3D" id="3.40.50.300">
    <property type="entry name" value="P-loop containing nucleotide triphosphate hydrolases"/>
    <property type="match status" value="1"/>
</dbReference>
<name>A0AAE8XLS1_9CAUD</name>
<keyword evidence="2" id="KW-1185">Reference proteome</keyword>
<evidence type="ECO:0000313" key="1">
    <source>
        <dbReference type="EMBL" id="UAW53142.1"/>
    </source>
</evidence>